<keyword evidence="2" id="KW-0378">Hydrolase</keyword>
<keyword evidence="3" id="KW-0067">ATP-binding</keyword>
<dbReference type="InterPro" id="IPR003778">
    <property type="entry name" value="CT_A_B"/>
</dbReference>
<dbReference type="RefSeq" id="WP_378043526.1">
    <property type="nucleotide sequence ID" value="NZ_JBHLWH010000047.1"/>
</dbReference>
<evidence type="ECO:0000256" key="3">
    <source>
        <dbReference type="ARBA" id="ARBA00022840"/>
    </source>
</evidence>
<dbReference type="InterPro" id="IPR003833">
    <property type="entry name" value="CT_C_D"/>
</dbReference>
<comment type="caution">
    <text evidence="7">The sequence shown here is derived from an EMBL/GenBank/DDBJ whole genome shotgun (WGS) entry which is preliminary data.</text>
</comment>
<evidence type="ECO:0000256" key="2">
    <source>
        <dbReference type="ARBA" id="ARBA00022801"/>
    </source>
</evidence>
<dbReference type="Proteomes" id="UP001589766">
    <property type="component" value="Unassembled WGS sequence"/>
</dbReference>
<dbReference type="Pfam" id="PF02682">
    <property type="entry name" value="CT_C_D"/>
    <property type="match status" value="1"/>
</dbReference>
<accession>A0ABV6F9B8</accession>
<protein>
    <submittedName>
        <fullName evidence="7">Carboxyltransferase domain-containing protein</fullName>
    </submittedName>
</protein>
<dbReference type="SMART" id="SM00797">
    <property type="entry name" value="AHS2"/>
    <property type="match status" value="1"/>
</dbReference>
<gene>
    <name evidence="7" type="ORF">ACFFIO_16460</name>
</gene>
<feature type="compositionally biased region" description="Low complexity" evidence="4">
    <location>
        <begin position="245"/>
        <end position="265"/>
    </location>
</feature>
<evidence type="ECO:0000256" key="1">
    <source>
        <dbReference type="ARBA" id="ARBA00022741"/>
    </source>
</evidence>
<evidence type="ECO:0000313" key="7">
    <source>
        <dbReference type="EMBL" id="MFC0250103.1"/>
    </source>
</evidence>
<dbReference type="Gene3D" id="3.30.1360.40">
    <property type="match status" value="1"/>
</dbReference>
<feature type="compositionally biased region" description="Low complexity" evidence="4">
    <location>
        <begin position="570"/>
        <end position="584"/>
    </location>
</feature>
<dbReference type="SUPFAM" id="SSF50891">
    <property type="entry name" value="Cyclophilin-like"/>
    <property type="match status" value="2"/>
</dbReference>
<dbReference type="EMBL" id="JBHLWH010000047">
    <property type="protein sequence ID" value="MFC0250103.1"/>
    <property type="molecule type" value="Genomic_DNA"/>
</dbReference>
<dbReference type="PANTHER" id="PTHR43309:SF3">
    <property type="entry name" value="5-OXOPROLINASE SUBUNIT C"/>
    <property type="match status" value="1"/>
</dbReference>
<evidence type="ECO:0000259" key="6">
    <source>
        <dbReference type="SMART" id="SM00797"/>
    </source>
</evidence>
<dbReference type="InterPro" id="IPR029000">
    <property type="entry name" value="Cyclophilin-like_dom_sf"/>
</dbReference>
<dbReference type="PANTHER" id="PTHR43309">
    <property type="entry name" value="5-OXOPROLINASE SUBUNIT C"/>
    <property type="match status" value="1"/>
</dbReference>
<evidence type="ECO:0000259" key="5">
    <source>
        <dbReference type="SMART" id="SM00796"/>
    </source>
</evidence>
<reference evidence="7 8" key="1">
    <citation type="submission" date="2024-09" db="EMBL/GenBank/DDBJ databases">
        <authorList>
            <person name="Sun Q."/>
            <person name="Mori K."/>
        </authorList>
    </citation>
    <scope>NUCLEOTIDE SEQUENCE [LARGE SCALE GENOMIC DNA]</scope>
    <source>
        <strain evidence="7 8">CCM 7609</strain>
    </source>
</reference>
<sequence length="591" mass="60398">MSGTASGDHRAEPGTSPRGIRWSGTRAFLLECGSLADVVAMHARLSSEPLPGQVEALAAAETLALSFTHRGAALSAAEDLRGWGPVEGDLQAGGLVEIEVVYDGEDLDEVGELTGLGRDGLIRWHTGTEWIGAFGGFAPGFTYLVPADGGADSPADGWTEGRALDIPRRDSPRTTVPAGSVALAGRFSAVYPRSSPGGWQLIGRTTATLWDLDRSAPALVAPGDRVRYRAVREQARIGGGGNSDPGTAALGPGTTPAGTAAPTTGPAVVIEHPGLQSLLQDLGRPGHGDLGVSAAGAADEDSARQANRIVGNAPGAAVIETLLGGLRLRAREHQVLALAGAEAPAVITAVAGGLPADRAVARRTPFALYDGETLEIGEPAAGLRTYVAVRGGLEADVVLGSRSTDTMSGLGPAPLVAGTEVPVGTRAGYAAVGSDEPPLRRMPRAGATTELRVVPGPRGDWFGPTGVDRLAGQDWLVTDQSNRIGVRLAVSQDGTPGAGKPLERIRDGELASEGAVAGALQVPPSGLPVLFLADHPVTGGYPVIGVVVPEDLTLAAQLPPGSRVRFVLTTPPETTPPATISSETVPERTDP</sequence>
<organism evidence="7 8">
    <name type="scientific">Citricoccus parietis</name>
    <dbReference type="NCBI Taxonomy" id="592307"/>
    <lineage>
        <taxon>Bacteria</taxon>
        <taxon>Bacillati</taxon>
        <taxon>Actinomycetota</taxon>
        <taxon>Actinomycetes</taxon>
        <taxon>Micrococcales</taxon>
        <taxon>Micrococcaceae</taxon>
        <taxon>Citricoccus</taxon>
    </lineage>
</organism>
<keyword evidence="1" id="KW-0547">Nucleotide-binding</keyword>
<dbReference type="InterPro" id="IPR052708">
    <property type="entry name" value="PxpC"/>
</dbReference>
<feature type="domain" description="Carboxyltransferase" evidence="5">
    <location>
        <begin position="17"/>
        <end position="220"/>
    </location>
</feature>
<proteinExistence type="predicted"/>
<dbReference type="SMART" id="SM00796">
    <property type="entry name" value="AHS1"/>
    <property type="match status" value="1"/>
</dbReference>
<feature type="region of interest" description="Disordered" evidence="4">
    <location>
        <begin position="235"/>
        <end position="265"/>
    </location>
</feature>
<keyword evidence="8" id="KW-1185">Reference proteome</keyword>
<feature type="region of interest" description="Disordered" evidence="4">
    <location>
        <begin position="570"/>
        <end position="591"/>
    </location>
</feature>
<feature type="domain" description="Carboxyltransferase" evidence="6">
    <location>
        <begin position="289"/>
        <end position="584"/>
    </location>
</feature>
<name>A0ABV6F9B8_9MICC</name>
<evidence type="ECO:0000313" key="8">
    <source>
        <dbReference type="Proteomes" id="UP001589766"/>
    </source>
</evidence>
<evidence type="ECO:0000256" key="4">
    <source>
        <dbReference type="SAM" id="MobiDB-lite"/>
    </source>
</evidence>
<dbReference type="Pfam" id="PF02626">
    <property type="entry name" value="CT_A_B"/>
    <property type="match status" value="1"/>
</dbReference>
<dbReference type="Gene3D" id="2.40.100.10">
    <property type="entry name" value="Cyclophilin-like"/>
    <property type="match status" value="2"/>
</dbReference>